<accession>A0A4P6X3X9</accession>
<gene>
    <name evidence="1" type="ORF">HPF_11945</name>
</gene>
<reference evidence="1 2" key="1">
    <citation type="submission" date="2019-03" db="EMBL/GenBank/DDBJ databases">
        <authorList>
            <person name="Sebastian G."/>
            <person name="Baumann P."/>
            <person name="Ruckert C."/>
            <person name="Kalinowski J."/>
            <person name="Nebel B."/>
            <person name="Takors R."/>
            <person name="Blombach B."/>
        </authorList>
    </citation>
    <scope>NUCLEOTIDE SEQUENCE [LARGE SCALE GENOMIC DNA]</scope>
    <source>
        <strain evidence="1 2">DSM 1084</strain>
    </source>
</reference>
<organism evidence="1 2">
    <name type="scientific">Hydrogenophaga pseudoflava</name>
    <name type="common">Pseudomonas carboxydoflava</name>
    <dbReference type="NCBI Taxonomy" id="47421"/>
    <lineage>
        <taxon>Bacteria</taxon>
        <taxon>Pseudomonadati</taxon>
        <taxon>Pseudomonadota</taxon>
        <taxon>Betaproteobacteria</taxon>
        <taxon>Burkholderiales</taxon>
        <taxon>Comamonadaceae</taxon>
        <taxon>Hydrogenophaga</taxon>
    </lineage>
</organism>
<dbReference type="EMBL" id="CP037867">
    <property type="protein sequence ID" value="QBM28404.1"/>
    <property type="molecule type" value="Genomic_DNA"/>
</dbReference>
<dbReference type="InterPro" id="IPR029024">
    <property type="entry name" value="TerB-like"/>
</dbReference>
<evidence type="ECO:0000313" key="2">
    <source>
        <dbReference type="Proteomes" id="UP000293912"/>
    </source>
</evidence>
<dbReference type="Gene3D" id="1.10.3680.10">
    <property type="entry name" value="TerB-like"/>
    <property type="match status" value="1"/>
</dbReference>
<evidence type="ECO:0008006" key="3">
    <source>
        <dbReference type="Google" id="ProtNLM"/>
    </source>
</evidence>
<keyword evidence="2" id="KW-1185">Reference proteome</keyword>
<dbReference type="KEGG" id="hpse:HPF_11945"/>
<dbReference type="Pfam" id="PF04391">
    <property type="entry name" value="DUF533"/>
    <property type="match status" value="1"/>
</dbReference>
<sequence length="325" mass="34186">MDLKEQQAILTIALLAAFADGDKADSEREAVRRLAESLGREAGGAALAGLYQDVLLKRVTLADAVAALGDPAQRQLAYEMAVCVCDADGRQNAAETAFLSDLKSRLALDAGRAQAFEQEADAVLTAAAAAAPVSAPVPAPAQAPQGAPASDPAREAALDKTILNAALLNGALELLPQSWASMAIIPLQVRMVYNIGRSYGIELDQGHIKEFITTVGVGLTSQYVEQFGRKLLGGLLGKVAGRTIGGIGSVATGMVMSFATTYALGQVARRYYAGGRVMSTALLQQTFQHLLAPAQQMQNQYLPQMKDLSRTLDMGKVLGMVRGQA</sequence>
<dbReference type="SUPFAM" id="SSF158682">
    <property type="entry name" value="TerB-like"/>
    <property type="match status" value="1"/>
</dbReference>
<dbReference type="AlphaFoldDB" id="A0A4P6X3X9"/>
<protein>
    <recommendedName>
        <fullName evidence="3">Tellurite resistance protein TerB</fullName>
    </recommendedName>
</protein>
<dbReference type="RefSeq" id="WP_133156727.1">
    <property type="nucleotide sequence ID" value="NZ_CP037867.1"/>
</dbReference>
<proteinExistence type="predicted"/>
<dbReference type="Proteomes" id="UP000293912">
    <property type="component" value="Chromosome"/>
</dbReference>
<dbReference type="InterPro" id="IPR007486">
    <property type="entry name" value="YebE"/>
</dbReference>
<evidence type="ECO:0000313" key="1">
    <source>
        <dbReference type="EMBL" id="QBM28404.1"/>
    </source>
</evidence>
<name>A0A4P6X3X9_HYDPS</name>